<keyword evidence="3" id="KW-1185">Reference proteome</keyword>
<accession>A0ABD3B454</accession>
<organism evidence="2 3">
    <name type="scientific">Cinchona calisaya</name>
    <dbReference type="NCBI Taxonomy" id="153742"/>
    <lineage>
        <taxon>Eukaryota</taxon>
        <taxon>Viridiplantae</taxon>
        <taxon>Streptophyta</taxon>
        <taxon>Embryophyta</taxon>
        <taxon>Tracheophyta</taxon>
        <taxon>Spermatophyta</taxon>
        <taxon>Magnoliopsida</taxon>
        <taxon>eudicotyledons</taxon>
        <taxon>Gunneridae</taxon>
        <taxon>Pentapetalae</taxon>
        <taxon>asterids</taxon>
        <taxon>lamiids</taxon>
        <taxon>Gentianales</taxon>
        <taxon>Rubiaceae</taxon>
        <taxon>Cinchonoideae</taxon>
        <taxon>Cinchoneae</taxon>
        <taxon>Cinchona</taxon>
    </lineage>
</organism>
<evidence type="ECO:0000313" key="2">
    <source>
        <dbReference type="EMBL" id="KAL3538298.1"/>
    </source>
</evidence>
<dbReference type="Proteomes" id="UP001630127">
    <property type="component" value="Unassembled WGS sequence"/>
</dbReference>
<dbReference type="PANTHER" id="PTHR31917:SF80">
    <property type="entry name" value="AGENET DOMAIN-CONTAINING PROTEIN-RELATED"/>
    <property type="match status" value="1"/>
</dbReference>
<dbReference type="SMART" id="SM00743">
    <property type="entry name" value="Agenet"/>
    <property type="match status" value="1"/>
</dbReference>
<comment type="caution">
    <text evidence="2">The sequence shown here is derived from an EMBL/GenBank/DDBJ whole genome shotgun (WGS) entry which is preliminary data.</text>
</comment>
<protein>
    <recommendedName>
        <fullName evidence="1">Agenet domain-containing protein</fullName>
    </recommendedName>
</protein>
<dbReference type="PANTHER" id="PTHR31917">
    <property type="entry name" value="AGENET DOMAIN-CONTAINING PROTEIN-RELATED"/>
    <property type="match status" value="1"/>
</dbReference>
<dbReference type="InterPro" id="IPR014002">
    <property type="entry name" value="Agenet_dom_plant"/>
</dbReference>
<dbReference type="EMBL" id="JBJUIK010000001">
    <property type="protein sequence ID" value="KAL3538298.1"/>
    <property type="molecule type" value="Genomic_DNA"/>
</dbReference>
<name>A0ABD3B454_9GENT</name>
<evidence type="ECO:0000313" key="3">
    <source>
        <dbReference type="Proteomes" id="UP001630127"/>
    </source>
</evidence>
<reference evidence="2 3" key="1">
    <citation type="submission" date="2024-11" db="EMBL/GenBank/DDBJ databases">
        <title>A near-complete genome assembly of Cinchona calisaya.</title>
        <authorList>
            <person name="Lian D.C."/>
            <person name="Zhao X.W."/>
            <person name="Wei L."/>
        </authorList>
    </citation>
    <scope>NUCLEOTIDE SEQUENCE [LARGE SCALE GENOMIC DNA]</scope>
    <source>
        <tissue evidence="2">Nenye</tissue>
    </source>
</reference>
<gene>
    <name evidence="2" type="ORF">ACH5RR_001664</name>
</gene>
<feature type="domain" description="Agenet" evidence="1">
    <location>
        <begin position="12"/>
        <end position="78"/>
    </location>
</feature>
<sequence length="146" mass="16350">MASGNNEDPIVDYFKKGAEVEISSNDDGFRRSWYTGTVVQKMRNGKALVEYETLIKDESGKRKLREEWEGVITEVLKDGKFQCISGLRESSRSFRHLGSGSTVNGCTEVSLPVKQKPSKEAFEENYGHGAHIEVRTNEEGFEGAQL</sequence>
<proteinExistence type="predicted"/>
<dbReference type="Pfam" id="PF05641">
    <property type="entry name" value="Agenet"/>
    <property type="match status" value="1"/>
</dbReference>
<evidence type="ECO:0000259" key="1">
    <source>
        <dbReference type="SMART" id="SM00743"/>
    </source>
</evidence>
<dbReference type="CDD" id="cd20405">
    <property type="entry name" value="Tudor_Agenet_AtDUF_rpt1_3"/>
    <property type="match status" value="1"/>
</dbReference>
<dbReference type="InterPro" id="IPR008395">
    <property type="entry name" value="Agenet-like_dom"/>
</dbReference>
<dbReference type="AlphaFoldDB" id="A0ABD3B454"/>